<evidence type="ECO:0000313" key="2">
    <source>
        <dbReference type="Proteomes" id="UP000774326"/>
    </source>
</evidence>
<dbReference type="AlphaFoldDB" id="A0A9P8QA73"/>
<evidence type="ECO:0000313" key="1">
    <source>
        <dbReference type="EMBL" id="KAH3685857.1"/>
    </source>
</evidence>
<gene>
    <name evidence="1" type="ORF">WICPIJ_003145</name>
</gene>
<proteinExistence type="predicted"/>
<keyword evidence="2" id="KW-1185">Reference proteome</keyword>
<sequence length="139" mass="15613">MELTVGRVGNEQVQRPDNLANVILSFVFIGQQRNNDNFKQVEPPLTDRRFVGGVFSVKQSLPSGQFQTSPGDNQVGKLVKDRFQSDLGGSVLLPFSNKRVNLFNLLNQSGQWSLHRISQVLQRDTLQSLQSGVFWPLSQ</sequence>
<dbReference type="EMBL" id="JAEUBG010001747">
    <property type="protein sequence ID" value="KAH3685857.1"/>
    <property type="molecule type" value="Genomic_DNA"/>
</dbReference>
<accession>A0A9P8QA73</accession>
<organism evidence="1 2">
    <name type="scientific">Wickerhamomyces pijperi</name>
    <name type="common">Yeast</name>
    <name type="synonym">Pichia pijperi</name>
    <dbReference type="NCBI Taxonomy" id="599730"/>
    <lineage>
        <taxon>Eukaryota</taxon>
        <taxon>Fungi</taxon>
        <taxon>Dikarya</taxon>
        <taxon>Ascomycota</taxon>
        <taxon>Saccharomycotina</taxon>
        <taxon>Saccharomycetes</taxon>
        <taxon>Phaffomycetales</taxon>
        <taxon>Wickerhamomycetaceae</taxon>
        <taxon>Wickerhamomyces</taxon>
    </lineage>
</organism>
<protein>
    <submittedName>
        <fullName evidence="1">Uncharacterized protein</fullName>
    </submittedName>
</protein>
<reference evidence="1" key="2">
    <citation type="submission" date="2021-01" db="EMBL/GenBank/DDBJ databases">
        <authorList>
            <person name="Schikora-Tamarit M.A."/>
        </authorList>
    </citation>
    <scope>NUCLEOTIDE SEQUENCE</scope>
    <source>
        <strain evidence="1">CBS2887</strain>
    </source>
</reference>
<reference evidence="1" key="1">
    <citation type="journal article" date="2021" name="Open Biol.">
        <title>Shared evolutionary footprints suggest mitochondrial oxidative damage underlies multiple complex I losses in fungi.</title>
        <authorList>
            <person name="Schikora-Tamarit M.A."/>
            <person name="Marcet-Houben M."/>
            <person name="Nosek J."/>
            <person name="Gabaldon T."/>
        </authorList>
    </citation>
    <scope>NUCLEOTIDE SEQUENCE</scope>
    <source>
        <strain evidence="1">CBS2887</strain>
    </source>
</reference>
<comment type="caution">
    <text evidence="1">The sequence shown here is derived from an EMBL/GenBank/DDBJ whole genome shotgun (WGS) entry which is preliminary data.</text>
</comment>
<dbReference type="Proteomes" id="UP000774326">
    <property type="component" value="Unassembled WGS sequence"/>
</dbReference>
<name>A0A9P8QA73_WICPI</name>